<dbReference type="InterPro" id="IPR011041">
    <property type="entry name" value="Quinoprot_gluc/sorb_DH_b-prop"/>
</dbReference>
<protein>
    <submittedName>
        <fullName evidence="2">PKD domain-containing protein</fullName>
    </submittedName>
</protein>
<dbReference type="CDD" id="cd00146">
    <property type="entry name" value="PKD"/>
    <property type="match status" value="1"/>
</dbReference>
<dbReference type="Pfam" id="PF17957">
    <property type="entry name" value="Big_7"/>
    <property type="match status" value="3"/>
</dbReference>
<dbReference type="Pfam" id="PF07995">
    <property type="entry name" value="GSDH"/>
    <property type="match status" value="1"/>
</dbReference>
<sequence>MFPSFQQVALSLVCLLCWTLTLTSVYGQTPPSGFSNTLLSSGWNEAVGMTFSKDGSKLFVWERAGKVWVVEGGQKKLLLDISPEVGGWHDHGLLGFALHPQFETNGYFYVLYLVDRHHLLYAGTATYNAATDLYFTATIGRLTRYTATKTATGYSTSNRKILIGATKSTGIPSLSRTHGVGSLVFGTDGTLLVSTGDGASPSATDIGGSVGGSYATQGLSDGIITAKENVGAFRSQILDGMNGKILRIDAETGAGIPSNPFYDPTKPNSAKSKVWAMGLRNPFRTLLKPGTGSHNPDDGDPGVLYVGDVGWNIFEELNVVDKPGLNFGWPIYEGLEAHSDPNWPSYAVQTVENQFAPNPLYGVNGCTRQYFRFNELLKQATPTGTATFTNPCNSSQTIPSTIPKFVHTRPVLDWKHGTVLARTGTFSGSTATVTNVGASGSPISGSMFKGNSSTGGVFYTGDDFPAAYKNTYFHGDYVGGWIKNMPVNASHKPTAVKNFIDSGAIVVYMATHPIDGGLYYVNFGSEIRKITSTNNQPPTAVATVNKTFGTSPLTVQFTGSNSTDPEAIPLTYEWNFGDGSAVSTQPNPSHTFTATAGVPTKFTVTLKVKDNLSTSQTTLVISVNNTPPVVTITSPVNNTLYPVTQESTYNLRATVTDAEHTATQLKYEWQTTLYHEDHMHPEPIDTKVQTTTTIDPLGCDGQSYFYLIALKVTDGAGLSTTKEVKLFPNCGGTNDPPTVILTAPVNNATFTAPTSIVMEASASDGDGAISKVEFYNGATKLGEDVTSPYEFNWSNVGAGTYKLTAKAIDNQNLAATSSIVTVTVNAVSTQLPAPWQHQDIGTVPIAGSASYANGIFTVKSSGFDFWTAPDAFHYVYQPVSGNTTIIAKVNSLEKTDANALAGVMIRENLTASSSFATTVVNPGGTLLTSRQGTGKPAYVWRSGTAPRWLKLVRSGNTFTSSFSADGNTWTTIGSVSLTMGSSVYVGLALTSHNNTLLNTSTFSNVSVITSANQPPVVSLTSPVNNTAFTAPASIPIKATASDGDGAISKVEFYNGATKLGEDVTSPYEFNWSNVGAGSYQLTAKAIDNLNASTTSAIVNVSVTTSTNQPPVVSLTSPVNNASYTAPASIPIKATASDAGGSVSKVEFYNGATKLGEDVTSPYEFNWSNVGAGTYKLTAKAIDNQNLAATSSIVTVTVNAVSTQLPAPWQHQDIGTVPIAGSASYANGIFTVKSSGFDFWTAPDAFHYVYQPVSGNTTIIAKVNSLEKTDANALAGVMIRENLTASSSFATTVVNPGGTLLTSRQGTGKPAYVWRSGTAPRWLKLVRSGNTFTSSFSADGNTWTTIGSVSLTMGSSGYVGLALTSHNNTLLNTSTFSNVSVTTSTIARMSSDEDLSNSTLQVYPNPFSLPATIVFSVPFSQEARVQLYDTKGIVQQSLFSGKAEGGKTYQISLQGNDLSNGLYIIRLMTTQGSIHRKVSLLK</sequence>
<dbReference type="NCBIfam" id="TIGR04183">
    <property type="entry name" value="Por_Secre_tail"/>
    <property type="match status" value="1"/>
</dbReference>
<dbReference type="SUPFAM" id="SSF50952">
    <property type="entry name" value="Soluble quinoprotein glucose dehydrogenase"/>
    <property type="match status" value="1"/>
</dbReference>
<dbReference type="InterPro" id="IPR035986">
    <property type="entry name" value="PKD_dom_sf"/>
</dbReference>
<dbReference type="Proteomes" id="UP000480178">
    <property type="component" value="Chromosome"/>
</dbReference>
<dbReference type="InterPro" id="IPR013783">
    <property type="entry name" value="Ig-like_fold"/>
</dbReference>
<dbReference type="Gene3D" id="2.120.10.30">
    <property type="entry name" value="TolB, C-terminal domain"/>
    <property type="match status" value="1"/>
</dbReference>
<dbReference type="GO" id="GO:0005975">
    <property type="term" value="P:carbohydrate metabolic process"/>
    <property type="evidence" value="ECO:0007669"/>
    <property type="project" value="UniProtKB-ARBA"/>
</dbReference>
<dbReference type="RefSeq" id="WP_162441905.1">
    <property type="nucleotide sequence ID" value="NZ_CP048222.1"/>
</dbReference>
<evidence type="ECO:0000313" key="3">
    <source>
        <dbReference type="Proteomes" id="UP000480178"/>
    </source>
</evidence>
<dbReference type="KEGG" id="rhoz:GXP67_03680"/>
<dbReference type="PANTHER" id="PTHR19328">
    <property type="entry name" value="HEDGEHOG-INTERACTING PROTEIN"/>
    <property type="match status" value="1"/>
</dbReference>
<dbReference type="InterPro" id="IPR012938">
    <property type="entry name" value="Glc/Sorbosone_DH"/>
</dbReference>
<dbReference type="EMBL" id="CP048222">
    <property type="protein sequence ID" value="QHT65828.1"/>
    <property type="molecule type" value="Genomic_DNA"/>
</dbReference>
<dbReference type="SMART" id="SM00089">
    <property type="entry name" value="PKD"/>
    <property type="match status" value="4"/>
</dbReference>
<organism evidence="2 3">
    <name type="scientific">Rhodocytophaga rosea</name>
    <dbReference type="NCBI Taxonomy" id="2704465"/>
    <lineage>
        <taxon>Bacteria</taxon>
        <taxon>Pseudomonadati</taxon>
        <taxon>Bacteroidota</taxon>
        <taxon>Cytophagia</taxon>
        <taxon>Cytophagales</taxon>
        <taxon>Rhodocytophagaceae</taxon>
        <taxon>Rhodocytophaga</taxon>
    </lineage>
</organism>
<dbReference type="Pfam" id="PF18911">
    <property type="entry name" value="PKD_4"/>
    <property type="match status" value="1"/>
</dbReference>
<gene>
    <name evidence="2" type="ORF">GXP67_03680</name>
</gene>
<evidence type="ECO:0000259" key="1">
    <source>
        <dbReference type="PROSITE" id="PS50093"/>
    </source>
</evidence>
<feature type="domain" description="PKD" evidence="1">
    <location>
        <begin position="538"/>
        <end position="620"/>
    </location>
</feature>
<dbReference type="InterPro" id="IPR026444">
    <property type="entry name" value="Secre_tail"/>
</dbReference>
<dbReference type="PANTHER" id="PTHR19328:SF13">
    <property type="entry name" value="HIPL1 PROTEIN"/>
    <property type="match status" value="1"/>
</dbReference>
<dbReference type="Pfam" id="PF18962">
    <property type="entry name" value="Por_Secre_tail"/>
    <property type="match status" value="1"/>
</dbReference>
<accession>A0A6C0GD62</accession>
<dbReference type="InterPro" id="IPR011042">
    <property type="entry name" value="6-blade_b-propeller_TolB-like"/>
</dbReference>
<reference evidence="2 3" key="1">
    <citation type="submission" date="2020-01" db="EMBL/GenBank/DDBJ databases">
        <authorList>
            <person name="Kim M.K."/>
        </authorList>
    </citation>
    <scope>NUCLEOTIDE SEQUENCE [LARGE SCALE GENOMIC DNA]</scope>
    <source>
        <strain evidence="2 3">172606-1</strain>
    </source>
</reference>
<dbReference type="SUPFAM" id="SSF49299">
    <property type="entry name" value="PKD domain"/>
    <property type="match status" value="1"/>
</dbReference>
<evidence type="ECO:0000313" key="2">
    <source>
        <dbReference type="EMBL" id="QHT65828.1"/>
    </source>
</evidence>
<dbReference type="InterPro" id="IPR013320">
    <property type="entry name" value="ConA-like_dom_sf"/>
</dbReference>
<dbReference type="SUPFAM" id="SSF49899">
    <property type="entry name" value="Concanavalin A-like lectins/glucanases"/>
    <property type="match status" value="2"/>
</dbReference>
<keyword evidence="3" id="KW-1185">Reference proteome</keyword>
<proteinExistence type="predicted"/>
<dbReference type="Gene3D" id="2.60.120.200">
    <property type="match status" value="2"/>
</dbReference>
<dbReference type="PROSITE" id="PS50093">
    <property type="entry name" value="PKD"/>
    <property type="match status" value="1"/>
</dbReference>
<dbReference type="InterPro" id="IPR022409">
    <property type="entry name" value="PKD/Chitinase_dom"/>
</dbReference>
<dbReference type="Gene3D" id="2.60.40.10">
    <property type="entry name" value="Immunoglobulins"/>
    <property type="match status" value="5"/>
</dbReference>
<name>A0A6C0GD62_9BACT</name>
<dbReference type="InterPro" id="IPR000601">
    <property type="entry name" value="PKD_dom"/>
</dbReference>
<dbReference type="GO" id="GO:0004553">
    <property type="term" value="F:hydrolase activity, hydrolyzing O-glycosyl compounds"/>
    <property type="evidence" value="ECO:0007669"/>
    <property type="project" value="UniProtKB-ARBA"/>
</dbReference>